<evidence type="ECO:0000313" key="3">
    <source>
        <dbReference type="Proteomes" id="UP000260812"/>
    </source>
</evidence>
<dbReference type="InterPro" id="IPR011330">
    <property type="entry name" value="Glyco_hydro/deAcase_b/a-brl"/>
</dbReference>
<dbReference type="AlphaFoldDB" id="A0A3E3IAK1"/>
<evidence type="ECO:0000313" key="2">
    <source>
        <dbReference type="EMBL" id="RGE64105.1"/>
    </source>
</evidence>
<protein>
    <submittedName>
        <fullName evidence="2">DUF2194 domain-containing protein</fullName>
    </submittedName>
</protein>
<reference evidence="2" key="1">
    <citation type="submission" date="2018-08" db="EMBL/GenBank/DDBJ databases">
        <title>A genome reference for cultivated species of the human gut microbiota.</title>
        <authorList>
            <person name="Zou Y."/>
            <person name="Xue W."/>
            <person name="Luo G."/>
        </authorList>
    </citation>
    <scope>NUCLEOTIDE SEQUENCE [LARGE SCALE GENOMIC DNA]</scope>
    <source>
        <strain evidence="2">TF05-5AC</strain>
    </source>
</reference>
<keyword evidence="3" id="KW-1185">Reference proteome</keyword>
<proteinExistence type="predicted"/>
<dbReference type="Pfam" id="PF09960">
    <property type="entry name" value="DUF2194"/>
    <property type="match status" value="2"/>
</dbReference>
<evidence type="ECO:0000256" key="1">
    <source>
        <dbReference type="SAM" id="Phobius"/>
    </source>
</evidence>
<organism evidence="2 3">
    <name type="scientific">Eisenbergiella massiliensis</name>
    <dbReference type="NCBI Taxonomy" id="1720294"/>
    <lineage>
        <taxon>Bacteria</taxon>
        <taxon>Bacillati</taxon>
        <taxon>Bacillota</taxon>
        <taxon>Clostridia</taxon>
        <taxon>Lachnospirales</taxon>
        <taxon>Lachnospiraceae</taxon>
        <taxon>Eisenbergiella</taxon>
    </lineage>
</organism>
<dbReference type="CDD" id="cd10924">
    <property type="entry name" value="CE4_COG4878"/>
    <property type="match status" value="1"/>
</dbReference>
<accession>A0A3E3IAK1</accession>
<sequence length="623" mass="70105">MDTKKLFRFLSVIFICVLFVILTAALLGQRFYGNYQPREIQVAILEQESFDLEPPQKKTECLVVTNSEEANSAHAYNEIQGIFSQLKVRADYVDLSREELPAYDAYEKVVLAAEDYDQLGARASDLIDWVGNGGNLMIFFPPQAGSVFQSISAGLGIREVGREMYELPGIRMKTDFLLGGKGKDFMVEEPYESSLSLSLNEDCTVHIVSADDRELPVLWERKYKDGTIVFDNFGIMEKAYRGIHAAGYSLLGEAFAWPVINGSSFYLDDFPSPVPSGASEYIQRDYGISVKDFYTNVWWPDLLKLSEKYGCRYNGMVIEDYNDQVEAPFKPNQNIQRFQYFGSSLLKNGGEIGLHGYNHIPLCLKGFDKSFGDGYVQGTYDRLFDYGYWNSKEDMEAAMHELVRFTKKLFPQASASVYVPPSNILSEEARSILAEEFPDIKAIASIYFKGDVEYTQDFEVAADGLVETPRIISGYIIDPYMEMAALSELNLHYVNSHFQHPDDVLDPDRGAEAGWETMRSRLEEYLAWLYGAAPDIRNLTASEMAGAVQRYFYLDAVQEVTEDEIRLSLTNFKGDGYLLIRINGRIPVDTASCISGGELTDMGGGLFLIKADDSNIVITRGGE</sequence>
<dbReference type="InterPro" id="IPR018695">
    <property type="entry name" value="DUF2194"/>
</dbReference>
<keyword evidence="1" id="KW-1133">Transmembrane helix</keyword>
<comment type="caution">
    <text evidence="2">The sequence shown here is derived from an EMBL/GenBank/DDBJ whole genome shotgun (WGS) entry which is preliminary data.</text>
</comment>
<dbReference type="EMBL" id="QVLV01000002">
    <property type="protein sequence ID" value="RGE64105.1"/>
    <property type="molecule type" value="Genomic_DNA"/>
</dbReference>
<feature type="transmembrane region" description="Helical" evidence="1">
    <location>
        <begin position="6"/>
        <end position="28"/>
    </location>
</feature>
<keyword evidence="1" id="KW-0812">Transmembrane</keyword>
<name>A0A3E3IAK1_9FIRM</name>
<gene>
    <name evidence="2" type="ORF">DXC51_03255</name>
</gene>
<dbReference type="Gene3D" id="3.20.20.370">
    <property type="entry name" value="Glycoside hydrolase/deacetylase"/>
    <property type="match status" value="1"/>
</dbReference>
<dbReference type="Proteomes" id="UP000260812">
    <property type="component" value="Unassembled WGS sequence"/>
</dbReference>
<keyword evidence="1" id="KW-0472">Membrane</keyword>
<dbReference type="GeneID" id="97985928"/>
<dbReference type="RefSeq" id="WP_117543678.1">
    <property type="nucleotide sequence ID" value="NZ_QVLV01000002.1"/>
</dbReference>
<dbReference type="GO" id="GO:0005975">
    <property type="term" value="P:carbohydrate metabolic process"/>
    <property type="evidence" value="ECO:0007669"/>
    <property type="project" value="InterPro"/>
</dbReference>
<dbReference type="SUPFAM" id="SSF88713">
    <property type="entry name" value="Glycoside hydrolase/deacetylase"/>
    <property type="match status" value="1"/>
</dbReference>